<evidence type="ECO:0000313" key="1">
    <source>
        <dbReference type="EMBL" id="KAK3772559.1"/>
    </source>
</evidence>
<protein>
    <submittedName>
        <fullName evidence="1">Uncharacterized protein</fullName>
    </submittedName>
</protein>
<accession>A0AAE1DJ19</accession>
<comment type="caution">
    <text evidence="1">The sequence shown here is derived from an EMBL/GenBank/DDBJ whole genome shotgun (WGS) entry which is preliminary data.</text>
</comment>
<reference evidence="1" key="1">
    <citation type="journal article" date="2023" name="G3 (Bethesda)">
        <title>A reference genome for the long-term kleptoplast-retaining sea slug Elysia crispata morphotype clarki.</title>
        <authorList>
            <person name="Eastman K.E."/>
            <person name="Pendleton A.L."/>
            <person name="Shaikh M.A."/>
            <person name="Suttiyut T."/>
            <person name="Ogas R."/>
            <person name="Tomko P."/>
            <person name="Gavelis G."/>
            <person name="Widhalm J.R."/>
            <person name="Wisecaver J.H."/>
        </authorList>
    </citation>
    <scope>NUCLEOTIDE SEQUENCE</scope>
    <source>
        <strain evidence="1">ECLA1</strain>
    </source>
</reference>
<dbReference type="Proteomes" id="UP001283361">
    <property type="component" value="Unassembled WGS sequence"/>
</dbReference>
<gene>
    <name evidence="1" type="ORF">RRG08_017096</name>
</gene>
<sequence>MIFHGDVRPANTSPRDATTLIRLTEITTASNSNVSSSHNGHFETNSFGFSSGVLSFDIDSHKTQQPEVIPLVSASCTSSSSSTRRLWKQPTSVLDVVDPSRSTEVNSMSAAVASSEVVKRNTAFVIYSVSAKLVTRL</sequence>
<name>A0AAE1DJ19_9GAST</name>
<dbReference type="EMBL" id="JAWDGP010003618">
    <property type="protein sequence ID" value="KAK3772559.1"/>
    <property type="molecule type" value="Genomic_DNA"/>
</dbReference>
<organism evidence="1 2">
    <name type="scientific">Elysia crispata</name>
    <name type="common">lettuce slug</name>
    <dbReference type="NCBI Taxonomy" id="231223"/>
    <lineage>
        <taxon>Eukaryota</taxon>
        <taxon>Metazoa</taxon>
        <taxon>Spiralia</taxon>
        <taxon>Lophotrochozoa</taxon>
        <taxon>Mollusca</taxon>
        <taxon>Gastropoda</taxon>
        <taxon>Heterobranchia</taxon>
        <taxon>Euthyneura</taxon>
        <taxon>Panpulmonata</taxon>
        <taxon>Sacoglossa</taxon>
        <taxon>Placobranchoidea</taxon>
        <taxon>Plakobranchidae</taxon>
        <taxon>Elysia</taxon>
    </lineage>
</organism>
<evidence type="ECO:0000313" key="2">
    <source>
        <dbReference type="Proteomes" id="UP001283361"/>
    </source>
</evidence>
<proteinExistence type="predicted"/>
<keyword evidence="2" id="KW-1185">Reference proteome</keyword>
<dbReference type="AlphaFoldDB" id="A0AAE1DJ19"/>